<protein>
    <recommendedName>
        <fullName evidence="2">AB hydrolase-1 domain-containing protein</fullName>
    </recommendedName>
</protein>
<dbReference type="EMBL" id="JAUSWJ010000001">
    <property type="protein sequence ID" value="MDQ0518365.1"/>
    <property type="molecule type" value="Genomic_DNA"/>
</dbReference>
<dbReference type="Pfam" id="PF12697">
    <property type="entry name" value="Abhydrolase_6"/>
    <property type="match status" value="1"/>
</dbReference>
<dbReference type="SUPFAM" id="SSF53474">
    <property type="entry name" value="alpha/beta-Hydrolases"/>
    <property type="match status" value="1"/>
</dbReference>
<dbReference type="InterPro" id="IPR029058">
    <property type="entry name" value="AB_hydrolase_fold"/>
</dbReference>
<sequence>MMAATKETKRRGARLTALAVAAALLFSAGEAAALRLPPQKDSLFAFPGIIETREGGDFVVVDYDKQRDIHQRDTVPEKKVQWKYVSTGVNWQQAHYDYSGGNGRKLRFVGVGNLKREATMIVIFLHGQNGTRFLGADDWSFGGNFNRIKNMVVNAGGIYLSPDFSDFGARGAADVKSLMLDFAGRSPGAPIFLACGSYGGKLCWQLADDPQAASVISGMLLLGSMPDDGFLSTAAMTGGRPIPLYFGHGSADNVFAWQDQASFFERIRGAAPGYPSKFVLFQTGSHGTPIRMTDWRQVINWMLAANGY</sequence>
<keyword evidence="4" id="KW-1185">Reference proteome</keyword>
<evidence type="ECO:0000313" key="3">
    <source>
        <dbReference type="EMBL" id="MDQ0518365.1"/>
    </source>
</evidence>
<proteinExistence type="predicted"/>
<feature type="domain" description="AB hydrolase-1" evidence="2">
    <location>
        <begin position="122"/>
        <end position="301"/>
    </location>
</feature>
<evidence type="ECO:0000256" key="1">
    <source>
        <dbReference type="SAM" id="SignalP"/>
    </source>
</evidence>
<name>A0ABU0MBM7_9HYPH</name>
<accession>A0ABU0MBM7</accession>
<dbReference type="Proteomes" id="UP001223743">
    <property type="component" value="Unassembled WGS sequence"/>
</dbReference>
<feature type="chain" id="PRO_5046706559" description="AB hydrolase-1 domain-containing protein" evidence="1">
    <location>
        <begin position="34"/>
        <end position="308"/>
    </location>
</feature>
<feature type="signal peptide" evidence="1">
    <location>
        <begin position="1"/>
        <end position="33"/>
    </location>
</feature>
<reference evidence="3 4" key="1">
    <citation type="submission" date="2023-07" db="EMBL/GenBank/DDBJ databases">
        <title>Genomic Encyclopedia of Type Strains, Phase IV (KMG-IV): sequencing the most valuable type-strain genomes for metagenomic binning, comparative biology and taxonomic classification.</title>
        <authorList>
            <person name="Goeker M."/>
        </authorList>
    </citation>
    <scope>NUCLEOTIDE SEQUENCE [LARGE SCALE GENOMIC DNA]</scope>
    <source>
        <strain evidence="3 4">B1-1</strain>
    </source>
</reference>
<comment type="caution">
    <text evidence="3">The sequence shown here is derived from an EMBL/GenBank/DDBJ whole genome shotgun (WGS) entry which is preliminary data.</text>
</comment>
<evidence type="ECO:0000313" key="4">
    <source>
        <dbReference type="Proteomes" id="UP001223743"/>
    </source>
</evidence>
<dbReference type="Gene3D" id="3.40.50.1820">
    <property type="entry name" value="alpha/beta hydrolase"/>
    <property type="match status" value="1"/>
</dbReference>
<dbReference type="InterPro" id="IPR000073">
    <property type="entry name" value="AB_hydrolase_1"/>
</dbReference>
<organism evidence="3 4">
    <name type="scientific">Kaistia geumhonensis</name>
    <dbReference type="NCBI Taxonomy" id="410839"/>
    <lineage>
        <taxon>Bacteria</taxon>
        <taxon>Pseudomonadati</taxon>
        <taxon>Pseudomonadota</taxon>
        <taxon>Alphaproteobacteria</taxon>
        <taxon>Hyphomicrobiales</taxon>
        <taxon>Kaistiaceae</taxon>
        <taxon>Kaistia</taxon>
    </lineage>
</organism>
<dbReference type="RefSeq" id="WP_266283859.1">
    <property type="nucleotide sequence ID" value="NZ_JAPKNF010000003.1"/>
</dbReference>
<keyword evidence="1" id="KW-0732">Signal</keyword>
<gene>
    <name evidence="3" type="ORF">QO015_003978</name>
</gene>
<evidence type="ECO:0000259" key="2">
    <source>
        <dbReference type="Pfam" id="PF12697"/>
    </source>
</evidence>